<name>A0A1V9A745_SACPI</name>
<gene>
    <name evidence="2" type="ORF">B1813_12650</name>
</gene>
<comment type="caution">
    <text evidence="2">The sequence shown here is derived from an EMBL/GenBank/DDBJ whole genome shotgun (WGS) entry which is preliminary data.</text>
</comment>
<protein>
    <recommendedName>
        <fullName evidence="4">Antitoxin</fullName>
    </recommendedName>
</protein>
<reference evidence="2 3" key="1">
    <citation type="submission" date="2017-02" db="EMBL/GenBank/DDBJ databases">
        <title>Draft genome of Saccharomonospora sp. 154.</title>
        <authorList>
            <person name="Alonso-Carmona G.S."/>
            <person name="De La Haba R."/>
            <person name="Vera-Gargallo B."/>
            <person name="Sandoval-Trujillo A.H."/>
            <person name="Ramirez-Duran N."/>
            <person name="Ventosa A."/>
        </authorList>
    </citation>
    <scope>NUCLEOTIDE SEQUENCE [LARGE SCALE GENOMIC DNA]</scope>
    <source>
        <strain evidence="2 3">LRS4.154</strain>
    </source>
</reference>
<dbReference type="Proteomes" id="UP000192591">
    <property type="component" value="Unassembled WGS sequence"/>
</dbReference>
<accession>A0A1V9A745</accession>
<dbReference type="RefSeq" id="WP_081191982.1">
    <property type="nucleotide sequence ID" value="NZ_MWIH01000005.1"/>
</dbReference>
<dbReference type="STRING" id="1962155.B1813_12650"/>
<sequence length="80" mass="8427">MGINFNELRHKAQDALSKNSGKIEQGLDKASGMAKSRFGKQSGKIDTATEKARKFLHKNSGGGDSGGQPGQRPPQPPPGP</sequence>
<keyword evidence="3" id="KW-1185">Reference proteome</keyword>
<dbReference type="AlphaFoldDB" id="A0A1V9A745"/>
<feature type="compositionally biased region" description="Gly residues" evidence="1">
    <location>
        <begin position="60"/>
        <end position="69"/>
    </location>
</feature>
<dbReference type="EMBL" id="MWIH01000005">
    <property type="protein sequence ID" value="OQO92957.1"/>
    <property type="molecule type" value="Genomic_DNA"/>
</dbReference>
<evidence type="ECO:0000313" key="3">
    <source>
        <dbReference type="Proteomes" id="UP000192591"/>
    </source>
</evidence>
<feature type="region of interest" description="Disordered" evidence="1">
    <location>
        <begin position="14"/>
        <end position="80"/>
    </location>
</feature>
<evidence type="ECO:0000313" key="2">
    <source>
        <dbReference type="EMBL" id="OQO92957.1"/>
    </source>
</evidence>
<evidence type="ECO:0008006" key="4">
    <source>
        <dbReference type="Google" id="ProtNLM"/>
    </source>
</evidence>
<proteinExistence type="predicted"/>
<organism evidence="2 3">
    <name type="scientific">Saccharomonospora piscinae</name>
    <dbReference type="NCBI Taxonomy" id="687388"/>
    <lineage>
        <taxon>Bacteria</taxon>
        <taxon>Bacillati</taxon>
        <taxon>Actinomycetota</taxon>
        <taxon>Actinomycetes</taxon>
        <taxon>Pseudonocardiales</taxon>
        <taxon>Pseudonocardiaceae</taxon>
        <taxon>Saccharomonospora</taxon>
    </lineage>
</organism>
<dbReference type="InterPro" id="IPR028037">
    <property type="entry name" value="Antitoxin_Rv0909/MT0933"/>
</dbReference>
<evidence type="ECO:0000256" key="1">
    <source>
        <dbReference type="SAM" id="MobiDB-lite"/>
    </source>
</evidence>
<dbReference type="Pfam" id="PF14013">
    <property type="entry name" value="MT0933_antitox"/>
    <property type="match status" value="1"/>
</dbReference>
<feature type="compositionally biased region" description="Pro residues" evidence="1">
    <location>
        <begin position="71"/>
        <end position="80"/>
    </location>
</feature>